<reference evidence="1 2" key="1">
    <citation type="journal article" date="2019" name="Commun. Biol.">
        <title>The bagworm genome reveals a unique fibroin gene that provides high tensile strength.</title>
        <authorList>
            <person name="Kono N."/>
            <person name="Nakamura H."/>
            <person name="Ohtoshi R."/>
            <person name="Tomita M."/>
            <person name="Numata K."/>
            <person name="Arakawa K."/>
        </authorList>
    </citation>
    <scope>NUCLEOTIDE SEQUENCE [LARGE SCALE GENOMIC DNA]</scope>
</reference>
<proteinExistence type="predicted"/>
<protein>
    <submittedName>
        <fullName evidence="1">Uncharacterized protein</fullName>
    </submittedName>
</protein>
<dbReference type="AlphaFoldDB" id="A0A4C1V8N5"/>
<sequence length="181" mass="20225">MVAHDLEQVVSPLNKRLVYAMTFSQKYIGSLVRHRGRDSLAPTVLKHNRNHACVRVSVSKNGRKCTQYPSATIVAVGASMVGNRSTCGERRVRCATLHAAVCDAIGRIHCRRMLYEKLDSNMDANLNPFKILLSGEKSCSNSLLESDAKGHFLLLKHSTPDKTNLLSKAIRDKPLLRMRRL</sequence>
<name>A0A4C1V8N5_EUMVA</name>
<keyword evidence="2" id="KW-1185">Reference proteome</keyword>
<evidence type="ECO:0000313" key="1">
    <source>
        <dbReference type="EMBL" id="GBP34682.1"/>
    </source>
</evidence>
<accession>A0A4C1V8N5</accession>
<dbReference type="EMBL" id="BGZK01000292">
    <property type="protein sequence ID" value="GBP34682.1"/>
    <property type="molecule type" value="Genomic_DNA"/>
</dbReference>
<gene>
    <name evidence="1" type="ORF">EVAR_31551_1</name>
</gene>
<evidence type="ECO:0000313" key="2">
    <source>
        <dbReference type="Proteomes" id="UP000299102"/>
    </source>
</evidence>
<organism evidence="1 2">
    <name type="scientific">Eumeta variegata</name>
    <name type="common">Bagworm moth</name>
    <name type="synonym">Eumeta japonica</name>
    <dbReference type="NCBI Taxonomy" id="151549"/>
    <lineage>
        <taxon>Eukaryota</taxon>
        <taxon>Metazoa</taxon>
        <taxon>Ecdysozoa</taxon>
        <taxon>Arthropoda</taxon>
        <taxon>Hexapoda</taxon>
        <taxon>Insecta</taxon>
        <taxon>Pterygota</taxon>
        <taxon>Neoptera</taxon>
        <taxon>Endopterygota</taxon>
        <taxon>Lepidoptera</taxon>
        <taxon>Glossata</taxon>
        <taxon>Ditrysia</taxon>
        <taxon>Tineoidea</taxon>
        <taxon>Psychidae</taxon>
        <taxon>Oiketicinae</taxon>
        <taxon>Eumeta</taxon>
    </lineage>
</organism>
<comment type="caution">
    <text evidence="1">The sequence shown here is derived from an EMBL/GenBank/DDBJ whole genome shotgun (WGS) entry which is preliminary data.</text>
</comment>
<dbReference type="Proteomes" id="UP000299102">
    <property type="component" value="Unassembled WGS sequence"/>
</dbReference>